<feature type="domain" description="Uroporphyrinogen decarboxylase (URO-D)" evidence="1">
    <location>
        <begin position="40"/>
        <end position="228"/>
    </location>
</feature>
<dbReference type="InterPro" id="IPR000257">
    <property type="entry name" value="Uroporphyrinogen_deCOase"/>
</dbReference>
<keyword evidence="2" id="KW-0489">Methyltransferase</keyword>
<dbReference type="PANTHER" id="PTHR47099">
    <property type="entry name" value="METHYLCOBAMIDE:COM METHYLTRANSFERASE MTBA"/>
    <property type="match status" value="1"/>
</dbReference>
<comment type="caution">
    <text evidence="2">The sequence shown here is derived from an EMBL/GenBank/DDBJ whole genome shotgun (WGS) entry which is preliminary data.</text>
</comment>
<keyword evidence="3" id="KW-1185">Reference proteome</keyword>
<accession>A0AA35U3V3</accession>
<dbReference type="Proteomes" id="UP001174909">
    <property type="component" value="Unassembled WGS sequence"/>
</dbReference>
<evidence type="ECO:0000313" key="3">
    <source>
        <dbReference type="Proteomes" id="UP001174909"/>
    </source>
</evidence>
<keyword evidence="2" id="KW-0808">Transferase</keyword>
<evidence type="ECO:0000259" key="1">
    <source>
        <dbReference type="Pfam" id="PF01208"/>
    </source>
</evidence>
<dbReference type="GO" id="GO:0008168">
    <property type="term" value="F:methyltransferase activity"/>
    <property type="evidence" value="ECO:0007669"/>
    <property type="project" value="UniProtKB-KW"/>
</dbReference>
<evidence type="ECO:0000313" key="2">
    <source>
        <dbReference type="EMBL" id="CAI8058387.1"/>
    </source>
</evidence>
<organism evidence="2 3">
    <name type="scientific">Geodia barretti</name>
    <name type="common">Barrett's horny sponge</name>
    <dbReference type="NCBI Taxonomy" id="519541"/>
    <lineage>
        <taxon>Eukaryota</taxon>
        <taxon>Metazoa</taxon>
        <taxon>Porifera</taxon>
        <taxon>Demospongiae</taxon>
        <taxon>Heteroscleromorpha</taxon>
        <taxon>Tetractinellida</taxon>
        <taxon>Astrophorina</taxon>
        <taxon>Geodiidae</taxon>
        <taxon>Geodia</taxon>
    </lineage>
</organism>
<dbReference type="GO" id="GO:0032259">
    <property type="term" value="P:methylation"/>
    <property type="evidence" value="ECO:0007669"/>
    <property type="project" value="UniProtKB-KW"/>
</dbReference>
<gene>
    <name evidence="2" type="ORF">GBAR_LOCUS31749</name>
</gene>
<dbReference type="AlphaFoldDB" id="A0AA35U3V3"/>
<dbReference type="GO" id="GO:0004853">
    <property type="term" value="F:uroporphyrinogen decarboxylase activity"/>
    <property type="evidence" value="ECO:0007669"/>
    <property type="project" value="InterPro"/>
</dbReference>
<name>A0AA35U3V3_GEOBA</name>
<dbReference type="SUPFAM" id="SSF51726">
    <property type="entry name" value="UROD/MetE-like"/>
    <property type="match status" value="1"/>
</dbReference>
<dbReference type="InterPro" id="IPR052024">
    <property type="entry name" value="Methanogen_methyltrans"/>
</dbReference>
<dbReference type="GO" id="GO:0006779">
    <property type="term" value="P:porphyrin-containing compound biosynthetic process"/>
    <property type="evidence" value="ECO:0007669"/>
    <property type="project" value="InterPro"/>
</dbReference>
<dbReference type="PANTHER" id="PTHR47099:SF1">
    <property type="entry name" value="METHYLCOBAMIDE:COM METHYLTRANSFERASE MTBA"/>
    <property type="match status" value="1"/>
</dbReference>
<dbReference type="InterPro" id="IPR038071">
    <property type="entry name" value="UROD/MetE-like_sf"/>
</dbReference>
<dbReference type="EMBL" id="CASHTH010004510">
    <property type="protein sequence ID" value="CAI8058387.1"/>
    <property type="molecule type" value="Genomic_DNA"/>
</dbReference>
<sequence length="241" mass="26213">MATKDEVRRVLRCEPAPPGGRPLFLPAVYEHKAFFLDDTPSHVSRDADLLARAVLAEYAALQPDALTIGLDVYNLEAEAAGCLVTFYEGDDTSIPGIRPGDHVVNQSTDFASRPIPNPLRDGRMPVNIEATRRVVAELGGDVWIRGALSGPFSLAVSLMGAEEFFLCCWDSPDASKRLLEYCTAIIKEFGAAYVDAGAEVILFDSQASPDLLSPKMYREYVLPFTRRSSSTSSSSACATCR</sequence>
<protein>
    <submittedName>
        <fullName evidence="2">Methylcobamide:CoM methyltransferase MtaA</fullName>
    </submittedName>
</protein>
<dbReference type="Pfam" id="PF01208">
    <property type="entry name" value="URO-D"/>
    <property type="match status" value="1"/>
</dbReference>
<reference evidence="2" key="1">
    <citation type="submission" date="2023-03" db="EMBL/GenBank/DDBJ databases">
        <authorList>
            <person name="Steffen K."/>
            <person name="Cardenas P."/>
        </authorList>
    </citation>
    <scope>NUCLEOTIDE SEQUENCE</scope>
</reference>
<proteinExistence type="predicted"/>
<dbReference type="Gene3D" id="3.20.20.210">
    <property type="match status" value="1"/>
</dbReference>